<reference evidence="2 3" key="1">
    <citation type="submission" date="2020-08" db="EMBL/GenBank/DDBJ databases">
        <title>Sequencing the genomes of 1000 actinobacteria strains.</title>
        <authorList>
            <person name="Klenk H.-P."/>
        </authorList>
    </citation>
    <scope>NUCLEOTIDE SEQUENCE [LARGE SCALE GENOMIC DNA]</scope>
    <source>
        <strain evidence="2 3">DSM 45267</strain>
    </source>
</reference>
<evidence type="ECO:0000313" key="3">
    <source>
        <dbReference type="Proteomes" id="UP000564573"/>
    </source>
</evidence>
<protein>
    <submittedName>
        <fullName evidence="2">Uncharacterized protein</fullName>
    </submittedName>
</protein>
<organism evidence="2 3">
    <name type="scientific">Prauserella sediminis</name>
    <dbReference type="NCBI Taxonomy" id="577680"/>
    <lineage>
        <taxon>Bacteria</taxon>
        <taxon>Bacillati</taxon>
        <taxon>Actinomycetota</taxon>
        <taxon>Actinomycetes</taxon>
        <taxon>Pseudonocardiales</taxon>
        <taxon>Pseudonocardiaceae</taxon>
        <taxon>Prauserella</taxon>
        <taxon>Prauserella salsuginis group</taxon>
    </lineage>
</organism>
<sequence length="66" mass="7336">MSTRHDLHDDVLRTLREALTAAAAWHDATPDPSRASGGTDDERMVQRIRVWNLISDAQDIAGQARP</sequence>
<feature type="region of interest" description="Disordered" evidence="1">
    <location>
        <begin position="23"/>
        <end position="42"/>
    </location>
</feature>
<comment type="caution">
    <text evidence="2">The sequence shown here is derived from an EMBL/GenBank/DDBJ whole genome shotgun (WGS) entry which is preliminary data.</text>
</comment>
<dbReference type="AlphaFoldDB" id="A0A839XIW0"/>
<evidence type="ECO:0000313" key="2">
    <source>
        <dbReference type="EMBL" id="MBB3662457.1"/>
    </source>
</evidence>
<accession>A0A839XIW0</accession>
<gene>
    <name evidence="2" type="ORF">FB384_001361</name>
</gene>
<evidence type="ECO:0000256" key="1">
    <source>
        <dbReference type="SAM" id="MobiDB-lite"/>
    </source>
</evidence>
<dbReference type="Proteomes" id="UP000564573">
    <property type="component" value="Unassembled WGS sequence"/>
</dbReference>
<dbReference type="EMBL" id="JACIBS010000001">
    <property type="protein sequence ID" value="MBB3662457.1"/>
    <property type="molecule type" value="Genomic_DNA"/>
</dbReference>
<proteinExistence type="predicted"/>
<keyword evidence="3" id="KW-1185">Reference proteome</keyword>
<dbReference type="RefSeq" id="WP_183780356.1">
    <property type="nucleotide sequence ID" value="NZ_JACIBS010000001.1"/>
</dbReference>
<name>A0A839XIW0_9PSEU</name>